<evidence type="ECO:0000256" key="3">
    <source>
        <dbReference type="ARBA" id="ARBA00022741"/>
    </source>
</evidence>
<reference evidence="13" key="1">
    <citation type="journal article" date="2020" name="Fungal Divers.">
        <title>Resolving the Mortierellaceae phylogeny through synthesis of multi-gene phylogenetics and phylogenomics.</title>
        <authorList>
            <person name="Vandepol N."/>
            <person name="Liber J."/>
            <person name="Desiro A."/>
            <person name="Na H."/>
            <person name="Kennedy M."/>
            <person name="Barry K."/>
            <person name="Grigoriev I.V."/>
            <person name="Miller A.N."/>
            <person name="O'Donnell K."/>
            <person name="Stajich J.E."/>
            <person name="Bonito G."/>
        </authorList>
    </citation>
    <scope>NUCLEOTIDE SEQUENCE</scope>
    <source>
        <strain evidence="13">NVP60</strain>
    </source>
</reference>
<dbReference type="GO" id="GO:0016787">
    <property type="term" value="F:hydrolase activity"/>
    <property type="evidence" value="ECO:0007669"/>
    <property type="project" value="UniProtKB-KW"/>
</dbReference>
<dbReference type="GO" id="GO:0036297">
    <property type="term" value="P:interstrand cross-link repair"/>
    <property type="evidence" value="ECO:0007669"/>
    <property type="project" value="TreeGrafter"/>
</dbReference>
<feature type="compositionally biased region" description="Low complexity" evidence="9">
    <location>
        <begin position="55"/>
        <end position="77"/>
    </location>
</feature>
<evidence type="ECO:0000313" key="14">
    <source>
        <dbReference type="Proteomes" id="UP000823405"/>
    </source>
</evidence>
<dbReference type="GO" id="GO:0043138">
    <property type="term" value="F:3'-5' DNA helicase activity"/>
    <property type="evidence" value="ECO:0007669"/>
    <property type="project" value="InterPro"/>
</dbReference>
<feature type="compositionally biased region" description="Polar residues" evidence="9">
    <location>
        <begin position="212"/>
        <end position="226"/>
    </location>
</feature>
<keyword evidence="10" id="KW-0812">Transmembrane</keyword>
<feature type="compositionally biased region" description="Basic and acidic residues" evidence="9">
    <location>
        <begin position="1036"/>
        <end position="1046"/>
    </location>
</feature>
<dbReference type="InterPro" id="IPR039686">
    <property type="entry name" value="FANCM/Mph1-like_ID"/>
</dbReference>
<feature type="compositionally biased region" description="Basic and acidic residues" evidence="9">
    <location>
        <begin position="1112"/>
        <end position="1124"/>
    </location>
</feature>
<feature type="domain" description="Helicase C-terminal" evidence="12">
    <location>
        <begin position="720"/>
        <end position="890"/>
    </location>
</feature>
<feature type="region of interest" description="Disordered" evidence="9">
    <location>
        <begin position="266"/>
        <end position="292"/>
    </location>
</feature>
<keyword evidence="7" id="KW-0539">Nucleus</keyword>
<feature type="region of interest" description="Disordered" evidence="9">
    <location>
        <begin position="178"/>
        <end position="197"/>
    </location>
</feature>
<evidence type="ECO:0000256" key="6">
    <source>
        <dbReference type="ARBA" id="ARBA00022840"/>
    </source>
</evidence>
<feature type="compositionally biased region" description="Low complexity" evidence="9">
    <location>
        <begin position="1402"/>
        <end position="1427"/>
    </location>
</feature>
<dbReference type="Pfam" id="PF00270">
    <property type="entry name" value="DEAD"/>
    <property type="match status" value="1"/>
</dbReference>
<dbReference type="SUPFAM" id="SSF52540">
    <property type="entry name" value="P-loop containing nucleoside triphosphate hydrolases"/>
    <property type="match status" value="1"/>
</dbReference>
<dbReference type="Proteomes" id="UP000823405">
    <property type="component" value="Unassembled WGS sequence"/>
</dbReference>
<keyword evidence="14" id="KW-1185">Reference proteome</keyword>
<dbReference type="CDD" id="cd12091">
    <property type="entry name" value="FANCM_ID"/>
    <property type="match status" value="1"/>
</dbReference>
<dbReference type="GO" id="GO:0000400">
    <property type="term" value="F:four-way junction DNA binding"/>
    <property type="evidence" value="ECO:0007669"/>
    <property type="project" value="TreeGrafter"/>
</dbReference>
<feature type="region of interest" description="Disordered" evidence="9">
    <location>
        <begin position="635"/>
        <end position="666"/>
    </location>
</feature>
<comment type="catalytic activity">
    <reaction evidence="8">
        <text>ATP + H2O = ADP + phosphate + H(+)</text>
        <dbReference type="Rhea" id="RHEA:13065"/>
        <dbReference type="ChEBI" id="CHEBI:15377"/>
        <dbReference type="ChEBI" id="CHEBI:15378"/>
        <dbReference type="ChEBI" id="CHEBI:30616"/>
        <dbReference type="ChEBI" id="CHEBI:43474"/>
        <dbReference type="ChEBI" id="CHEBI:456216"/>
        <dbReference type="EC" id="3.6.4.12"/>
    </reaction>
</comment>
<evidence type="ECO:0000256" key="7">
    <source>
        <dbReference type="ARBA" id="ARBA00023242"/>
    </source>
</evidence>
<feature type="region of interest" description="Disordered" evidence="9">
    <location>
        <begin position="1313"/>
        <end position="1500"/>
    </location>
</feature>
<dbReference type="GO" id="GO:0009378">
    <property type="term" value="F:four-way junction helicase activity"/>
    <property type="evidence" value="ECO:0007669"/>
    <property type="project" value="TreeGrafter"/>
</dbReference>
<feature type="compositionally biased region" description="Low complexity" evidence="9">
    <location>
        <begin position="1435"/>
        <end position="1447"/>
    </location>
</feature>
<feature type="domain" description="Helicase ATP-binding" evidence="11">
    <location>
        <begin position="340"/>
        <end position="508"/>
    </location>
</feature>
<dbReference type="GO" id="GO:0005634">
    <property type="term" value="C:nucleus"/>
    <property type="evidence" value="ECO:0007669"/>
    <property type="project" value="UniProtKB-SubCell"/>
</dbReference>
<keyword evidence="4" id="KW-0378">Hydrolase</keyword>
<feature type="compositionally biased region" description="Acidic residues" evidence="9">
    <location>
        <begin position="1483"/>
        <end position="1500"/>
    </location>
</feature>
<comment type="subunit">
    <text evidence="8">Interacts with the MHF histone-fold complex to form the FANCM-MHF complex.</text>
</comment>
<feature type="transmembrane region" description="Helical" evidence="10">
    <location>
        <begin position="596"/>
        <end position="620"/>
    </location>
</feature>
<keyword evidence="5" id="KW-0347">Helicase</keyword>
<dbReference type="PROSITE" id="PS51194">
    <property type="entry name" value="HELICASE_CTER"/>
    <property type="match status" value="1"/>
</dbReference>
<comment type="similarity">
    <text evidence="2 8">Belongs to the DEAD box helicase family. DEAH subfamily. FANCM sub-subfamily.</text>
</comment>
<dbReference type="FunFam" id="3.40.50.300:FF:000861">
    <property type="entry name" value="Fanconi anemia, complementation group M"/>
    <property type="match status" value="1"/>
</dbReference>
<feature type="compositionally biased region" description="Polar residues" evidence="9">
    <location>
        <begin position="139"/>
        <end position="155"/>
    </location>
</feature>
<evidence type="ECO:0000313" key="13">
    <source>
        <dbReference type="EMBL" id="KAG0310187.1"/>
    </source>
</evidence>
<comment type="caution">
    <text evidence="13">The sequence shown here is derived from an EMBL/GenBank/DDBJ whole genome shotgun (WGS) entry which is preliminary data.</text>
</comment>
<feature type="compositionally biased region" description="Polar residues" evidence="9">
    <location>
        <begin position="78"/>
        <end position="91"/>
    </location>
</feature>
<dbReference type="InterPro" id="IPR001650">
    <property type="entry name" value="Helicase_C-like"/>
</dbReference>
<dbReference type="PANTHER" id="PTHR14025">
    <property type="entry name" value="FANCONI ANEMIA GROUP M FANCM FAMILY MEMBER"/>
    <property type="match status" value="1"/>
</dbReference>
<sequence>MAPPMDDDFDFGDLADLDLDDDEKAMLANDYKSQRIHPIQQQPGIPYKSNTGNQSTSGFNNNRSNSSFFPPNRSTNSQFNTPTNSKPQQSPARDEFEDFGDLDDAALLLDDRDLMDEDTVTPSSSSSSTVPVRSTFFSGNISRPPQHQQGQQFFNKATPPPQAQARPAQPAKLFSIFGGAKNQPNSANNSNNNKNYKNATLQWAGSNTVAGQRIAGNNNSYNSDNAPPNPGNQGGLARSGSGSAPVSGDANASAYFSGNNNSNNNGFATLRKANNNNNRNNTAVIPRSDPNNDFATDIYKSPEIPAQPAQKPTHHAIDDRTILTWQYPINYPRRDYQYNIIRRALFTNTLVSLPTGLGKTFIAAVVMLNYFRWFPKSKIVFMAPTRPLVNQQIEACFNICGIPQEATVEMTGNNNPTLREQAWKEKRVFFCTPQILNNDLKSGLCPAADLVCLVVDEAHRATGNYAYAQVIRELEPVNRDIRILALSATPGSDIKAVQKVVTNLKIAKIESRTEDSMDLQAYVFKRNITETVVPCGREISEIRDKFVRMMRPILERLMKFGVIRTADPAQLSRYAILQGKNGYLQDNRGNSSTKNLIVRSALIAMSLIAAYELLVVYGIWPFFVNMDPYSSRDAAADRDEDEATGRGRVGAGSKKNNNQDDDEEDEIKVSLARKAMEENPEFMRMMDQIRIKVKQPTFVSHPKIERLVAVVIKHFMDHQDINDAARTSSSSTAGASTHAQTRVMIFANFRESVDEISRVLEKHRPLIKVRQFIGQATAKGKKGITQKEQQKVVADFQKGEYNVLVATSIGEEGLDIGDVDLIICYDSHSSPIRMLQRMGRTGRKRAGKICLLLAEGQEEAKYRKSQSTYKSVQKAITQGNQLVYYPENPKIIPAGLLPACDLVHINVPTYINPALRKKRKRPDNESTAQTNRLRGAYLEPEELAQFQQRYRLPKKQIRRITFDSACTTMMKNKKSTMVPDKTFVVGHSTRTLDYIKNVNRMAKARVEQSLNSTTRSLAPDEPDPYTKRMLALLEKSKTLDQDRYHDQDDDNTGGPRSAMKSFLSRNKKSDVYSHDSLDDDDMDDLGRRIGGAKGSSGSGRRRRVILSDSEQEDRTTTTDDDLGRSKTGGRGNQGRPKVMPEPRRKQTTGHQEKDSRNEIGDVLLKSGGKGKSAAAPALGSIKSYFHTVSDDEVDREIMGGLDNMFGFPEDHQYSRGPTMSPLPYYNYDDDQHLPISEPGVKMQKGFDFRESTTLPTLWYRASASENDGQEDLPEEEVSLVVEPMMAFVVFDIPPVPMAGQWYKADQGAPNFADDHRDYLSPRTLPTAKAAGNSGLRTTRAPPSLPEVMLIESSDDDAWKRPGMDRDAREQYEVPGGSRSRDQDSRRISSIDQQGFVSAKTLSGSRLESSGGSPSGSQGRRSQRNSFGQGQGQGHGQRQSQGRSHGQGLVQSQKKQAADVGQQSRAVKTGQLWGDPSSSSNNEFEFEDDILPDLDDYDLWD</sequence>
<dbReference type="InterPro" id="IPR027417">
    <property type="entry name" value="P-loop_NTPase"/>
</dbReference>
<feature type="compositionally biased region" description="Gly residues" evidence="9">
    <location>
        <begin position="1088"/>
        <end position="1097"/>
    </location>
</feature>
<name>A0A9P6ULE1_9FUNG</name>
<dbReference type="SMART" id="SM00487">
    <property type="entry name" value="DEXDc"/>
    <property type="match status" value="1"/>
</dbReference>
<dbReference type="InterPro" id="IPR014001">
    <property type="entry name" value="Helicase_ATP-bd"/>
</dbReference>
<protein>
    <recommendedName>
        <fullName evidence="8">ATP-dependent DNA helicase</fullName>
        <ecNumber evidence="8">3.6.4.12</ecNumber>
    </recommendedName>
</protein>
<feature type="compositionally biased region" description="Low complexity" evidence="9">
    <location>
        <begin position="120"/>
        <end position="138"/>
    </location>
</feature>
<feature type="compositionally biased region" description="Basic and acidic residues" evidence="9">
    <location>
        <begin position="1067"/>
        <end position="1076"/>
    </location>
</feature>
<evidence type="ECO:0000256" key="1">
    <source>
        <dbReference type="ARBA" id="ARBA00004123"/>
    </source>
</evidence>
<dbReference type="GO" id="GO:0005524">
    <property type="term" value="F:ATP binding"/>
    <property type="evidence" value="ECO:0007669"/>
    <property type="project" value="UniProtKB-UniRule"/>
</dbReference>
<feature type="compositionally biased region" description="Basic and acidic residues" evidence="9">
    <location>
        <begin position="1356"/>
        <end position="1371"/>
    </location>
</feature>
<dbReference type="Gene3D" id="3.40.50.300">
    <property type="entry name" value="P-loop containing nucleotide triphosphate hydrolases"/>
    <property type="match status" value="2"/>
</dbReference>
<feature type="transmembrane region" description="Helical" evidence="10">
    <location>
        <begin position="350"/>
        <end position="371"/>
    </location>
</feature>
<evidence type="ECO:0000256" key="4">
    <source>
        <dbReference type="ARBA" id="ARBA00022801"/>
    </source>
</evidence>
<feature type="compositionally biased region" description="Low complexity" evidence="9">
    <location>
        <begin position="180"/>
        <end position="197"/>
    </location>
</feature>
<feature type="compositionally biased region" description="Basic and acidic residues" evidence="9">
    <location>
        <begin position="1378"/>
        <end position="1388"/>
    </location>
</feature>
<feature type="compositionally biased region" description="Low complexity" evidence="9">
    <location>
        <begin position="1163"/>
        <end position="1174"/>
    </location>
</feature>
<comment type="subcellular location">
    <subcellularLocation>
        <location evidence="1 8">Nucleus</location>
    </subcellularLocation>
</comment>
<accession>A0A9P6ULE1</accession>
<dbReference type="InterPro" id="IPR044749">
    <property type="entry name" value="FANCM_DEXDc"/>
</dbReference>
<organism evidence="13 14">
    <name type="scientific">Linnemannia gamsii</name>
    <dbReference type="NCBI Taxonomy" id="64522"/>
    <lineage>
        <taxon>Eukaryota</taxon>
        <taxon>Fungi</taxon>
        <taxon>Fungi incertae sedis</taxon>
        <taxon>Mucoromycota</taxon>
        <taxon>Mortierellomycotina</taxon>
        <taxon>Mortierellomycetes</taxon>
        <taxon>Mortierellales</taxon>
        <taxon>Mortierellaceae</taxon>
        <taxon>Linnemannia</taxon>
    </lineage>
</organism>
<evidence type="ECO:0000256" key="8">
    <source>
        <dbReference type="RuleBase" id="RU367027"/>
    </source>
</evidence>
<dbReference type="PROSITE" id="PS51192">
    <property type="entry name" value="HELICASE_ATP_BIND_1"/>
    <property type="match status" value="1"/>
</dbReference>
<evidence type="ECO:0000256" key="10">
    <source>
        <dbReference type="SAM" id="Phobius"/>
    </source>
</evidence>
<feature type="region of interest" description="Disordered" evidence="9">
    <location>
        <begin position="29"/>
        <end position="96"/>
    </location>
</feature>
<dbReference type="Pfam" id="PF00271">
    <property type="entry name" value="Helicase_C"/>
    <property type="match status" value="1"/>
</dbReference>
<comment type="function">
    <text evidence="8">ATP-dependent DNA helicase involved in DNA damage repair by homologous recombination and in genome maintenance. Capable of unwinding D-loops. Plays a role in limiting crossover recombinants during mitotic DNA double-strand break (DSB) repair. Component of a FANCM-MHF complex which promotes gene conversion at blocked replication forks, probably by reversal of the stalled fork.</text>
</comment>
<dbReference type="InterPro" id="IPR011545">
    <property type="entry name" value="DEAD/DEAH_box_helicase_dom"/>
</dbReference>
<keyword evidence="3" id="KW-0547">Nucleotide-binding</keyword>
<dbReference type="EMBL" id="JAAAIN010000871">
    <property type="protein sequence ID" value="KAG0310187.1"/>
    <property type="molecule type" value="Genomic_DNA"/>
</dbReference>
<evidence type="ECO:0000256" key="5">
    <source>
        <dbReference type="ARBA" id="ARBA00022806"/>
    </source>
</evidence>
<dbReference type="GO" id="GO:0045003">
    <property type="term" value="P:double-strand break repair via synthesis-dependent strand annealing"/>
    <property type="evidence" value="ECO:0007669"/>
    <property type="project" value="TreeGrafter"/>
</dbReference>
<keyword evidence="10" id="KW-0472">Membrane</keyword>
<feature type="compositionally biased region" description="Low complexity" evidence="9">
    <location>
        <begin position="266"/>
        <end position="281"/>
    </location>
</feature>
<evidence type="ECO:0000256" key="9">
    <source>
        <dbReference type="SAM" id="MobiDB-lite"/>
    </source>
</evidence>
<dbReference type="EC" id="3.6.4.12" evidence="8"/>
<feature type="region of interest" description="Disordered" evidence="9">
    <location>
        <begin position="212"/>
        <end position="247"/>
    </location>
</feature>
<feature type="compositionally biased region" description="Polar residues" evidence="9">
    <location>
        <begin position="39"/>
        <end position="54"/>
    </location>
</feature>
<feature type="region of interest" description="Disordered" evidence="9">
    <location>
        <begin position="116"/>
        <end position="169"/>
    </location>
</feature>
<keyword evidence="6" id="KW-0067">ATP-binding</keyword>
<evidence type="ECO:0000259" key="12">
    <source>
        <dbReference type="PROSITE" id="PS51194"/>
    </source>
</evidence>
<feature type="region of interest" description="Disordered" evidence="9">
    <location>
        <begin position="1036"/>
        <end position="1174"/>
    </location>
</feature>
<evidence type="ECO:0000259" key="11">
    <source>
        <dbReference type="PROSITE" id="PS51192"/>
    </source>
</evidence>
<dbReference type="PANTHER" id="PTHR14025:SF20">
    <property type="entry name" value="FANCONI ANEMIA GROUP M PROTEIN"/>
    <property type="match status" value="1"/>
</dbReference>
<evidence type="ECO:0000256" key="2">
    <source>
        <dbReference type="ARBA" id="ARBA00009889"/>
    </source>
</evidence>
<proteinExistence type="inferred from homology"/>
<dbReference type="CDD" id="cd18801">
    <property type="entry name" value="SF2_C_FANCM_Hef"/>
    <property type="match status" value="1"/>
</dbReference>
<feature type="compositionally biased region" description="Polar residues" evidence="9">
    <location>
        <begin position="1448"/>
        <end position="1465"/>
    </location>
</feature>
<dbReference type="OrthoDB" id="164902at2759"/>
<keyword evidence="10" id="KW-1133">Transmembrane helix</keyword>
<gene>
    <name evidence="13" type="ORF">BGZ97_012733</name>
</gene>
<feature type="compositionally biased region" description="Basic and acidic residues" evidence="9">
    <location>
        <begin position="1138"/>
        <end position="1159"/>
    </location>
</feature>
<dbReference type="SMART" id="SM00490">
    <property type="entry name" value="HELICc"/>
    <property type="match status" value="1"/>
</dbReference>
<dbReference type="CDD" id="cd18033">
    <property type="entry name" value="DEXDc_FANCM"/>
    <property type="match status" value="1"/>
</dbReference>